<dbReference type="InterPro" id="IPR037914">
    <property type="entry name" value="SpoVT-AbrB_sf"/>
</dbReference>
<accession>A0A1V2GY35</accession>
<keyword evidence="2" id="KW-1185">Reference proteome</keyword>
<dbReference type="NCBIfam" id="NF040493">
    <property type="entry name" value="TA_anti_VapB"/>
    <property type="match status" value="1"/>
</dbReference>
<reference evidence="1 2" key="1">
    <citation type="submission" date="2016-10" db="EMBL/GenBank/DDBJ databases">
        <title>Draft Genome sequence of Roseomonas sp. strain M3.</title>
        <authorList>
            <person name="Subhash Y."/>
            <person name="Lee S."/>
        </authorList>
    </citation>
    <scope>NUCLEOTIDE SEQUENCE [LARGE SCALE GENOMIC DNA]</scope>
    <source>
        <strain evidence="1 2">M3</strain>
    </source>
</reference>
<dbReference type="RefSeq" id="WP_076959019.1">
    <property type="nucleotide sequence ID" value="NZ_MLCO01000210.1"/>
</dbReference>
<organism evidence="1 2">
    <name type="scientific">Teichococcus deserti</name>
    <dbReference type="NCBI Taxonomy" id="1817963"/>
    <lineage>
        <taxon>Bacteria</taxon>
        <taxon>Pseudomonadati</taxon>
        <taxon>Pseudomonadota</taxon>
        <taxon>Alphaproteobacteria</taxon>
        <taxon>Acetobacterales</taxon>
        <taxon>Roseomonadaceae</taxon>
        <taxon>Roseomonas</taxon>
    </lineage>
</organism>
<dbReference type="Gene3D" id="2.10.260.10">
    <property type="match status" value="1"/>
</dbReference>
<dbReference type="InterPro" id="IPR047976">
    <property type="entry name" value="Anti_VapB2-like"/>
</dbReference>
<sequence length="73" mass="8245">MTRTALFLNNRSQALRLPKDVAFPDGVREVAILRDGARRVIVPANALWDDFFEASGIDLGPRDQPPHQLRESF</sequence>
<proteinExistence type="predicted"/>
<dbReference type="Proteomes" id="UP000188879">
    <property type="component" value="Unassembled WGS sequence"/>
</dbReference>
<dbReference type="SUPFAM" id="SSF89447">
    <property type="entry name" value="AbrB/MazE/MraZ-like"/>
    <property type="match status" value="1"/>
</dbReference>
<comment type="caution">
    <text evidence="1">The sequence shown here is derived from an EMBL/GenBank/DDBJ whole genome shotgun (WGS) entry which is preliminary data.</text>
</comment>
<protein>
    <submittedName>
        <fullName evidence="1">Antitoxin</fullName>
    </submittedName>
</protein>
<dbReference type="AlphaFoldDB" id="A0A1V2GY35"/>
<dbReference type="OrthoDB" id="7173678at2"/>
<dbReference type="EMBL" id="MLCO01000210">
    <property type="protein sequence ID" value="ONG50049.1"/>
    <property type="molecule type" value="Genomic_DNA"/>
</dbReference>
<gene>
    <name evidence="1" type="ORF">BKE38_19740</name>
</gene>
<evidence type="ECO:0000313" key="2">
    <source>
        <dbReference type="Proteomes" id="UP000188879"/>
    </source>
</evidence>
<name>A0A1V2GY35_9PROT</name>
<evidence type="ECO:0000313" key="1">
    <source>
        <dbReference type="EMBL" id="ONG50049.1"/>
    </source>
</evidence>